<accession>A0ABT4LY32</accession>
<reference evidence="1" key="1">
    <citation type="submission" date="2022-12" db="EMBL/GenBank/DDBJ databases">
        <title>Bacterial isolates from different developmental stages of Nematostella vectensis.</title>
        <authorList>
            <person name="Fraune S."/>
        </authorList>
    </citation>
    <scope>NUCLEOTIDE SEQUENCE</scope>
    <source>
        <strain evidence="1">G21632-S1</strain>
    </source>
</reference>
<evidence type="ECO:0000313" key="1">
    <source>
        <dbReference type="EMBL" id="MCZ4299290.1"/>
    </source>
</evidence>
<dbReference type="InterPro" id="IPR009050">
    <property type="entry name" value="Globin-like_sf"/>
</dbReference>
<dbReference type="EMBL" id="JAPWGW010000005">
    <property type="protein sequence ID" value="MCZ4299290.1"/>
    <property type="molecule type" value="Genomic_DNA"/>
</dbReference>
<name>A0ABT4LY32_9PROT</name>
<sequence>MTYQRRTAEERRRDIKAHAGSLGIDDAFISKLVETFYARVRQHDRLGPIFNGEIDDWPDHLAKLKDFWASVAMNAGRYSGKPVPAHMKLEGVRREDFGEWLGLFRRTLEDISPGAETVDYFMVRAERIAQSLQLAMFGLDSLERG</sequence>
<dbReference type="CDD" id="cd08916">
    <property type="entry name" value="TrHb3_P"/>
    <property type="match status" value="1"/>
</dbReference>
<dbReference type="Proteomes" id="UP001083770">
    <property type="component" value="Unassembled WGS sequence"/>
</dbReference>
<dbReference type="RefSeq" id="WP_269403297.1">
    <property type="nucleotide sequence ID" value="NZ_JAPWGW010000005.1"/>
</dbReference>
<protein>
    <submittedName>
        <fullName evidence="1">Group III truncated hemoglobin</fullName>
    </submittedName>
</protein>
<comment type="caution">
    <text evidence="1">The sequence shown here is derived from an EMBL/GenBank/DDBJ whole genome shotgun (WGS) entry which is preliminary data.</text>
</comment>
<organism evidence="1 2">
    <name type="scientific">Henriciella marina</name>
    <dbReference type="NCBI Taxonomy" id="453851"/>
    <lineage>
        <taxon>Bacteria</taxon>
        <taxon>Pseudomonadati</taxon>
        <taxon>Pseudomonadota</taxon>
        <taxon>Alphaproteobacteria</taxon>
        <taxon>Hyphomonadales</taxon>
        <taxon>Hyphomonadaceae</taxon>
        <taxon>Henriciella</taxon>
    </lineage>
</organism>
<gene>
    <name evidence="1" type="ORF">O4G74_14585</name>
</gene>
<dbReference type="SUPFAM" id="SSF46458">
    <property type="entry name" value="Globin-like"/>
    <property type="match status" value="1"/>
</dbReference>
<evidence type="ECO:0000313" key="2">
    <source>
        <dbReference type="Proteomes" id="UP001083770"/>
    </source>
</evidence>
<keyword evidence="2" id="KW-1185">Reference proteome</keyword>
<proteinExistence type="predicted"/>
<dbReference type="InterPro" id="IPR012292">
    <property type="entry name" value="Globin/Proto"/>
</dbReference>
<dbReference type="Gene3D" id="1.10.490.10">
    <property type="entry name" value="Globins"/>
    <property type="match status" value="1"/>
</dbReference>